<accession>U6K412</accession>
<evidence type="ECO:0000313" key="2">
    <source>
        <dbReference type="EMBL" id="CDJ30493.1"/>
    </source>
</evidence>
<dbReference type="EMBL" id="HG682554">
    <property type="protein sequence ID" value="CDJ30493.1"/>
    <property type="molecule type" value="Genomic_DNA"/>
</dbReference>
<dbReference type="VEuPathDB" id="ToxoDB:EMH_0006560"/>
<organism evidence="2 3">
    <name type="scientific">Eimeria mitis</name>
    <dbReference type="NCBI Taxonomy" id="44415"/>
    <lineage>
        <taxon>Eukaryota</taxon>
        <taxon>Sar</taxon>
        <taxon>Alveolata</taxon>
        <taxon>Apicomplexa</taxon>
        <taxon>Conoidasida</taxon>
        <taxon>Coccidia</taxon>
        <taxon>Eucoccidiorida</taxon>
        <taxon>Eimeriorina</taxon>
        <taxon>Eimeriidae</taxon>
        <taxon>Eimeria</taxon>
    </lineage>
</organism>
<evidence type="ECO:0000256" key="1">
    <source>
        <dbReference type="SAM" id="MobiDB-lite"/>
    </source>
</evidence>
<name>U6K412_9EIME</name>
<proteinExistence type="predicted"/>
<reference evidence="2" key="2">
    <citation type="submission" date="2013-10" db="EMBL/GenBank/DDBJ databases">
        <authorList>
            <person name="Aslett M."/>
        </authorList>
    </citation>
    <scope>NUCLEOTIDE SEQUENCE [LARGE SCALE GENOMIC DNA]</scope>
    <source>
        <strain evidence="2">Houghton</strain>
    </source>
</reference>
<dbReference type="AlphaFoldDB" id="U6K412"/>
<keyword evidence="3" id="KW-1185">Reference proteome</keyword>
<dbReference type="RefSeq" id="XP_013353058.1">
    <property type="nucleotide sequence ID" value="XM_013497604.1"/>
</dbReference>
<gene>
    <name evidence="2" type="ORF">EMH_0006560</name>
</gene>
<feature type="region of interest" description="Disordered" evidence="1">
    <location>
        <begin position="1"/>
        <end position="29"/>
    </location>
</feature>
<sequence length="148" mass="15431">MFNVGRRPMGQGQDDAYGGSEAKSRNSSARASVAAAPAVGYPRIPSSSPNASAAAGSAAATFAGSFPSVQPSGSEVNGVRESVFREGGEMTMTSSDPLLAERLRGLAVALSTPVLLPATFLLLPELHLLSLRLQLLSLQQLHWLLALR</sequence>
<reference evidence="2" key="1">
    <citation type="submission" date="2013-10" db="EMBL/GenBank/DDBJ databases">
        <title>Genomic analysis of the causative agents of coccidiosis in chickens.</title>
        <authorList>
            <person name="Reid A.J."/>
            <person name="Blake D."/>
            <person name="Billington K."/>
            <person name="Browne H."/>
            <person name="Dunn M."/>
            <person name="Hung S."/>
            <person name="Kawahara F."/>
            <person name="Miranda-Saavedra D."/>
            <person name="Mourier T."/>
            <person name="Nagra H."/>
            <person name="Otto T.D."/>
            <person name="Rawlings N."/>
            <person name="Sanchez A."/>
            <person name="Sanders M."/>
            <person name="Subramaniam C."/>
            <person name="Tay Y."/>
            <person name="Dear P."/>
            <person name="Doerig C."/>
            <person name="Gruber A."/>
            <person name="Parkinson J."/>
            <person name="Shirley M."/>
            <person name="Wan K.L."/>
            <person name="Berriman M."/>
            <person name="Tomley F."/>
            <person name="Pain A."/>
        </authorList>
    </citation>
    <scope>NUCLEOTIDE SEQUENCE [LARGE SCALE GENOMIC DNA]</scope>
    <source>
        <strain evidence="2">Houghton</strain>
    </source>
</reference>
<protein>
    <submittedName>
        <fullName evidence="2">Uncharacterized protein</fullName>
    </submittedName>
</protein>
<dbReference type="Proteomes" id="UP000030744">
    <property type="component" value="Unassembled WGS sequence"/>
</dbReference>
<evidence type="ECO:0000313" key="3">
    <source>
        <dbReference type="Proteomes" id="UP000030744"/>
    </source>
</evidence>
<dbReference type="GeneID" id="25375660"/>